<dbReference type="AlphaFoldDB" id="A0A4R2PJY4"/>
<dbReference type="Pfam" id="PF00111">
    <property type="entry name" value="Fer2"/>
    <property type="match status" value="1"/>
</dbReference>
<comment type="caution">
    <text evidence="3">The sequence shown here is derived from an EMBL/GenBank/DDBJ whole genome shotgun (WGS) entry which is preliminary data.</text>
</comment>
<dbReference type="InterPro" id="IPR012675">
    <property type="entry name" value="Beta-grasp_dom_sf"/>
</dbReference>
<dbReference type="CDD" id="cd00207">
    <property type="entry name" value="fer2"/>
    <property type="match status" value="1"/>
</dbReference>
<evidence type="ECO:0000313" key="4">
    <source>
        <dbReference type="Proteomes" id="UP000295399"/>
    </source>
</evidence>
<accession>A0A4R2PJY4</accession>
<dbReference type="InParanoid" id="A0A4R2PJY4"/>
<evidence type="ECO:0000313" key="3">
    <source>
        <dbReference type="EMBL" id="TCP34521.1"/>
    </source>
</evidence>
<feature type="compositionally biased region" description="Polar residues" evidence="1">
    <location>
        <begin position="9"/>
        <end position="19"/>
    </location>
</feature>
<gene>
    <name evidence="3" type="ORF">EV659_105149</name>
</gene>
<dbReference type="EMBL" id="SLXO01000005">
    <property type="protein sequence ID" value="TCP34521.1"/>
    <property type="molecule type" value="Genomic_DNA"/>
</dbReference>
<dbReference type="GO" id="GO:0051537">
    <property type="term" value="F:2 iron, 2 sulfur cluster binding"/>
    <property type="evidence" value="ECO:0007669"/>
    <property type="project" value="InterPro"/>
</dbReference>
<proteinExistence type="predicted"/>
<dbReference type="PROSITE" id="PS00197">
    <property type="entry name" value="2FE2S_FER_1"/>
    <property type="match status" value="1"/>
</dbReference>
<dbReference type="Proteomes" id="UP000295399">
    <property type="component" value="Unassembled WGS sequence"/>
</dbReference>
<organism evidence="3 4">
    <name type="scientific">Rhodothalassium salexigens DSM 2132</name>
    <dbReference type="NCBI Taxonomy" id="1188247"/>
    <lineage>
        <taxon>Bacteria</taxon>
        <taxon>Pseudomonadati</taxon>
        <taxon>Pseudomonadota</taxon>
        <taxon>Alphaproteobacteria</taxon>
        <taxon>Rhodothalassiales</taxon>
        <taxon>Rhodothalassiaceae</taxon>
        <taxon>Rhodothalassium</taxon>
    </lineage>
</organism>
<keyword evidence="4" id="KW-1185">Reference proteome</keyword>
<reference evidence="3 4" key="1">
    <citation type="submission" date="2019-03" db="EMBL/GenBank/DDBJ databases">
        <title>Genomic Encyclopedia of Type Strains, Phase IV (KMG-IV): sequencing the most valuable type-strain genomes for metagenomic binning, comparative biology and taxonomic classification.</title>
        <authorList>
            <person name="Goeker M."/>
        </authorList>
    </citation>
    <scope>NUCLEOTIDE SEQUENCE [LARGE SCALE GENOMIC DNA]</scope>
    <source>
        <strain evidence="3 4">DSM 2132</strain>
    </source>
</reference>
<feature type="region of interest" description="Disordered" evidence="1">
    <location>
        <begin position="1"/>
        <end position="26"/>
    </location>
</feature>
<protein>
    <submittedName>
        <fullName evidence="3">2Fe-2S iron-sulfur cluster protein</fullName>
    </submittedName>
</protein>
<dbReference type="InterPro" id="IPR006058">
    <property type="entry name" value="2Fe2S_fd_BS"/>
</dbReference>
<evidence type="ECO:0000256" key="1">
    <source>
        <dbReference type="SAM" id="MobiDB-lite"/>
    </source>
</evidence>
<dbReference type="InterPro" id="IPR001041">
    <property type="entry name" value="2Fe-2S_ferredoxin-type"/>
</dbReference>
<feature type="domain" description="2Fe-2S ferredoxin-type" evidence="2">
    <location>
        <begin position="44"/>
        <end position="137"/>
    </location>
</feature>
<evidence type="ECO:0000259" key="2">
    <source>
        <dbReference type="PROSITE" id="PS51085"/>
    </source>
</evidence>
<dbReference type="PROSITE" id="PS51085">
    <property type="entry name" value="2FE2S_FER_2"/>
    <property type="match status" value="1"/>
</dbReference>
<dbReference type="SUPFAM" id="SSF54292">
    <property type="entry name" value="2Fe-2S ferredoxin-like"/>
    <property type="match status" value="1"/>
</dbReference>
<dbReference type="Gene3D" id="3.10.20.30">
    <property type="match status" value="1"/>
</dbReference>
<name>A0A4R2PJY4_RHOSA</name>
<dbReference type="InterPro" id="IPR036010">
    <property type="entry name" value="2Fe-2S_ferredoxin-like_sf"/>
</dbReference>
<sequence>MTPEASDLCGSTDSRTETMSAAPGPAASEVAASGAAVPGAVTPATAQLVFADVGLAVTVKAGTRIIEMSEKIGSAITYGCRAGECGTCITRIVDGMDHLSEPSALETRVLKDNLAGRHDRLACQCQVLGGVVTVRPG</sequence>